<dbReference type="InterPro" id="IPR002655">
    <property type="entry name" value="Acyl-CoA_oxidase_C"/>
</dbReference>
<evidence type="ECO:0000256" key="3">
    <source>
        <dbReference type="ARBA" id="ARBA00005189"/>
    </source>
</evidence>
<name>A0A8X6UKL8_NEPPI</name>
<dbReference type="Proteomes" id="UP000887013">
    <property type="component" value="Unassembled WGS sequence"/>
</dbReference>
<evidence type="ECO:0000256" key="11">
    <source>
        <dbReference type="PIRNR" id="PIRNR000168"/>
    </source>
</evidence>
<feature type="binding site" evidence="13">
    <location>
        <position position="154"/>
    </location>
    <ligand>
        <name>FAD</name>
        <dbReference type="ChEBI" id="CHEBI:57692"/>
    </ligand>
</feature>
<dbReference type="PIRSF" id="PIRSF000168">
    <property type="entry name" value="Acyl-CoA_oxidase"/>
    <property type="match status" value="1"/>
</dbReference>
<keyword evidence="17" id="KW-1185">Reference proteome</keyword>
<evidence type="ECO:0000256" key="13">
    <source>
        <dbReference type="PIRSR" id="PIRSR000168-2"/>
    </source>
</evidence>
<evidence type="ECO:0000256" key="6">
    <source>
        <dbReference type="ARBA" id="ARBA00022827"/>
    </source>
</evidence>
<dbReference type="PANTHER" id="PTHR10909">
    <property type="entry name" value="ELECTRON TRANSPORT OXIDOREDUCTASE"/>
    <property type="match status" value="1"/>
</dbReference>
<dbReference type="GO" id="GO:0005504">
    <property type="term" value="F:fatty acid binding"/>
    <property type="evidence" value="ECO:0007669"/>
    <property type="project" value="TreeGrafter"/>
</dbReference>
<dbReference type="GO" id="GO:0016402">
    <property type="term" value="F:pristanoyl-CoA oxidase activity"/>
    <property type="evidence" value="ECO:0007669"/>
    <property type="project" value="TreeGrafter"/>
</dbReference>
<evidence type="ECO:0000256" key="12">
    <source>
        <dbReference type="PIRSR" id="PIRSR000168-1"/>
    </source>
</evidence>
<evidence type="ECO:0000256" key="7">
    <source>
        <dbReference type="ARBA" id="ARBA00022832"/>
    </source>
</evidence>
<sequence length="692" mass="78867">MDYTKVTFEDFPPGPLDDYRKRASFDWKKMKFALEGEDVAKYQAYIWKTLEADPLFHRSMSEDLRWQEKHHITYKRLKSLLSYDFLPPELLAEKLHFSLAVSDAISMYDHSLVVKKAVVQGYITYSLKSAGTSRHMKHIEPFMKNEHTGCFALTEFSHGTNTKGMRTEARYDPITQEFVLHSPDFEAGKAWAGNLGQLATHGIIWAQLYTPDGQCHGLHCFFVPIRDPKTLLPYKGILIGNLGPKLGLNGLDNGFVIFNQYRIPRENLLNKDGDIQPDGKYVSSKAENVRFSDSMKALSLGRVKIAMICVNFLRLSLPIAVRYSALRRQFGSNPLEESPVLEYQLQQWRLLPYVAATYVCYNFARDFERDVIQYFLGNMMSDDKPSDMVERKMYIHALSCCGKAVTGWIARDAIQECREACGGHGYLKVAGFGNLRDDNDANCTYEGDNNVILQQTSNYLLNLLKRLRTGEGIPESITDIQFLKNMNERLKTKYTPVSSTDNINLSEILDMFQWLVCYLLKKSSAKYMKELSKTKNAFTARCNSQIYNCHTLSIAFFQLVAIQKFINFIAEQTDPSLKLILEKLGRLYGLWSIDKHLSILYAGGYVSGSIPNEIIKDNITKLCADLKNEAVTLVDVFAPPDFILNSALGKSDGKLYQNLEAAIVNTPGAFERPYWWREVVENQNSQIIKSNL</sequence>
<evidence type="ECO:0000256" key="9">
    <source>
        <dbReference type="ARBA" id="ARBA00023098"/>
    </source>
</evidence>
<comment type="cofactor">
    <cofactor evidence="1">
        <name>FAD</name>
        <dbReference type="ChEBI" id="CHEBI:57692"/>
    </cofactor>
</comment>
<gene>
    <name evidence="16" type="primary">Acox3</name>
    <name evidence="16" type="ORF">NPIL_604901</name>
</gene>
<accession>A0A8X6UKL8</accession>
<comment type="subcellular location">
    <subcellularLocation>
        <location evidence="2">Peroxisome</location>
    </subcellularLocation>
</comment>
<evidence type="ECO:0000313" key="17">
    <source>
        <dbReference type="Proteomes" id="UP000887013"/>
    </source>
</evidence>
<keyword evidence="6 11" id="KW-0274">FAD</keyword>
<dbReference type="OrthoDB" id="538336at2759"/>
<comment type="caution">
    <text evidence="16">The sequence shown here is derived from an EMBL/GenBank/DDBJ whole genome shotgun (WGS) entry which is preliminary data.</text>
</comment>
<evidence type="ECO:0000256" key="4">
    <source>
        <dbReference type="ARBA" id="ARBA00006288"/>
    </source>
</evidence>
<reference evidence="16" key="1">
    <citation type="submission" date="2020-08" db="EMBL/GenBank/DDBJ databases">
        <title>Multicomponent nature underlies the extraordinary mechanical properties of spider dragline silk.</title>
        <authorList>
            <person name="Kono N."/>
            <person name="Nakamura H."/>
            <person name="Mori M."/>
            <person name="Yoshida Y."/>
            <person name="Ohtoshi R."/>
            <person name="Malay A.D."/>
            <person name="Moran D.A.P."/>
            <person name="Tomita M."/>
            <person name="Numata K."/>
            <person name="Arakawa K."/>
        </authorList>
    </citation>
    <scope>NUCLEOTIDE SEQUENCE</scope>
</reference>
<dbReference type="FunFam" id="1.20.140.10:FF:000007">
    <property type="entry name" value="Acyl-coenzyme A oxidase"/>
    <property type="match status" value="1"/>
</dbReference>
<evidence type="ECO:0000256" key="5">
    <source>
        <dbReference type="ARBA" id="ARBA00022630"/>
    </source>
</evidence>
<feature type="binding site" evidence="13">
    <location>
        <position position="193"/>
    </location>
    <ligand>
        <name>FAD</name>
        <dbReference type="ChEBI" id="CHEBI:57692"/>
    </ligand>
</feature>
<dbReference type="Pfam" id="PF22924">
    <property type="entry name" value="ACOX_C_alpha1"/>
    <property type="match status" value="1"/>
</dbReference>
<dbReference type="Pfam" id="PF01756">
    <property type="entry name" value="ACOX"/>
    <property type="match status" value="1"/>
</dbReference>
<evidence type="ECO:0000259" key="15">
    <source>
        <dbReference type="Pfam" id="PF22924"/>
    </source>
</evidence>
<keyword evidence="9" id="KW-0443">Lipid metabolism</keyword>
<dbReference type="Gene3D" id="2.40.110.10">
    <property type="entry name" value="Butyryl-CoA Dehydrogenase, subunit A, domain 2"/>
    <property type="match status" value="1"/>
</dbReference>
<dbReference type="PANTHER" id="PTHR10909:SF390">
    <property type="entry name" value="PEROXISOMAL ACYL-COENZYME A OXIDASE 3"/>
    <property type="match status" value="1"/>
</dbReference>
<evidence type="ECO:0000256" key="10">
    <source>
        <dbReference type="ARBA" id="ARBA00023140"/>
    </source>
</evidence>
<dbReference type="SUPFAM" id="SSF56645">
    <property type="entry name" value="Acyl-CoA dehydrogenase NM domain-like"/>
    <property type="match status" value="1"/>
</dbReference>
<protein>
    <recommendedName>
        <fullName evidence="11">Acyl-coenzyme A oxidase</fullName>
    </recommendedName>
</protein>
<evidence type="ECO:0000256" key="1">
    <source>
        <dbReference type="ARBA" id="ARBA00001974"/>
    </source>
</evidence>
<dbReference type="FunFam" id="2.40.110.10:FF:000005">
    <property type="entry name" value="Acyl-coenzyme A oxidase"/>
    <property type="match status" value="1"/>
</dbReference>
<feature type="active site" description="Proton acceptor" evidence="12">
    <location>
        <position position="446"/>
    </location>
</feature>
<comment type="similarity">
    <text evidence="4 11">Belongs to the acyl-CoA oxidase family.</text>
</comment>
<dbReference type="EMBL" id="BMAW01085892">
    <property type="protein sequence ID" value="GFU44876.1"/>
    <property type="molecule type" value="Genomic_DNA"/>
</dbReference>
<dbReference type="InterPro" id="IPR036250">
    <property type="entry name" value="AcylCo_DH-like_C"/>
</dbReference>
<dbReference type="GO" id="GO:0033540">
    <property type="term" value="P:fatty acid beta-oxidation using acyl-CoA oxidase"/>
    <property type="evidence" value="ECO:0007669"/>
    <property type="project" value="TreeGrafter"/>
</dbReference>
<dbReference type="GO" id="GO:0005777">
    <property type="term" value="C:peroxisome"/>
    <property type="evidence" value="ECO:0007669"/>
    <property type="project" value="UniProtKB-SubCell"/>
</dbReference>
<dbReference type="InterPro" id="IPR012258">
    <property type="entry name" value="Acyl-CoA_oxidase"/>
</dbReference>
<keyword evidence="8" id="KW-0560">Oxidoreductase</keyword>
<feature type="domain" description="Acyl-CoA oxidase C-terminal" evidence="14">
    <location>
        <begin position="505"/>
        <end position="681"/>
    </location>
</feature>
<keyword evidence="7" id="KW-0276">Fatty acid metabolism</keyword>
<dbReference type="InterPro" id="IPR009100">
    <property type="entry name" value="AcylCoA_DH/oxidase_NM_dom_sf"/>
</dbReference>
<dbReference type="InterPro" id="IPR055060">
    <property type="entry name" value="ACOX_C_alpha1"/>
</dbReference>
<evidence type="ECO:0000256" key="2">
    <source>
        <dbReference type="ARBA" id="ARBA00004275"/>
    </source>
</evidence>
<keyword evidence="10" id="KW-0576">Peroxisome</keyword>
<dbReference type="InterPro" id="IPR046373">
    <property type="entry name" value="Acyl-CoA_Oxase/DH_mid-dom_sf"/>
</dbReference>
<dbReference type="AlphaFoldDB" id="A0A8X6UKL8"/>
<evidence type="ECO:0000259" key="14">
    <source>
        <dbReference type="Pfam" id="PF01756"/>
    </source>
</evidence>
<dbReference type="GO" id="GO:0071949">
    <property type="term" value="F:FAD binding"/>
    <property type="evidence" value="ECO:0007669"/>
    <property type="project" value="InterPro"/>
</dbReference>
<evidence type="ECO:0000313" key="16">
    <source>
        <dbReference type="EMBL" id="GFU44876.1"/>
    </source>
</evidence>
<proteinExistence type="inferred from homology"/>
<evidence type="ECO:0000256" key="8">
    <source>
        <dbReference type="ARBA" id="ARBA00023002"/>
    </source>
</evidence>
<dbReference type="FunFam" id="1.20.140.10:FF:000010">
    <property type="entry name" value="Acyl-coenzyme A oxidase"/>
    <property type="match status" value="1"/>
</dbReference>
<dbReference type="Gene3D" id="1.20.140.10">
    <property type="entry name" value="Butyryl-CoA Dehydrogenase, subunit A, domain 3"/>
    <property type="match status" value="2"/>
</dbReference>
<comment type="pathway">
    <text evidence="3">Lipid metabolism.</text>
</comment>
<keyword evidence="5 11" id="KW-0285">Flavoprotein</keyword>
<dbReference type="SUPFAM" id="SSF47203">
    <property type="entry name" value="Acyl-CoA dehydrogenase C-terminal domain-like"/>
    <property type="match status" value="2"/>
</dbReference>
<feature type="domain" description="Acyl-CoA oxidase C-alpha1" evidence="15">
    <location>
        <begin position="298"/>
        <end position="461"/>
    </location>
</feature>
<organism evidence="16 17">
    <name type="scientific">Nephila pilipes</name>
    <name type="common">Giant wood spider</name>
    <name type="synonym">Nephila maculata</name>
    <dbReference type="NCBI Taxonomy" id="299642"/>
    <lineage>
        <taxon>Eukaryota</taxon>
        <taxon>Metazoa</taxon>
        <taxon>Ecdysozoa</taxon>
        <taxon>Arthropoda</taxon>
        <taxon>Chelicerata</taxon>
        <taxon>Arachnida</taxon>
        <taxon>Araneae</taxon>
        <taxon>Araneomorphae</taxon>
        <taxon>Entelegynae</taxon>
        <taxon>Araneoidea</taxon>
        <taxon>Nephilidae</taxon>
        <taxon>Nephila</taxon>
    </lineage>
</organism>
<dbReference type="GO" id="GO:0055088">
    <property type="term" value="P:lipid homeostasis"/>
    <property type="evidence" value="ECO:0007669"/>
    <property type="project" value="TreeGrafter"/>
</dbReference>